<dbReference type="STRING" id="2074.BG845_05421"/>
<feature type="transmembrane region" description="Helical" evidence="8">
    <location>
        <begin position="95"/>
        <end position="114"/>
    </location>
</feature>
<keyword evidence="5 8" id="KW-0812">Transmembrane</keyword>
<evidence type="ECO:0000313" key="10">
    <source>
        <dbReference type="Proteomes" id="UP000194360"/>
    </source>
</evidence>
<dbReference type="InterPro" id="IPR004706">
    <property type="entry name" value="Arsenical-R_Acr3"/>
</dbReference>
<feature type="transmembrane region" description="Helical" evidence="8">
    <location>
        <begin position="228"/>
        <end position="249"/>
    </location>
</feature>
<feature type="transmembrane region" description="Helical" evidence="8">
    <location>
        <begin position="193"/>
        <end position="216"/>
    </location>
</feature>
<dbReference type="GO" id="GO:0015105">
    <property type="term" value="F:arsenite transmembrane transporter activity"/>
    <property type="evidence" value="ECO:0007669"/>
    <property type="project" value="TreeGrafter"/>
</dbReference>
<evidence type="ECO:0000256" key="8">
    <source>
        <dbReference type="SAM" id="Phobius"/>
    </source>
</evidence>
<dbReference type="PANTHER" id="PTHR43057">
    <property type="entry name" value="ARSENITE EFFLUX TRANSPORTER"/>
    <property type="match status" value="1"/>
</dbReference>
<evidence type="ECO:0000256" key="3">
    <source>
        <dbReference type="ARBA" id="ARBA00022448"/>
    </source>
</evidence>
<accession>A0A1Y2MM50</accession>
<evidence type="ECO:0000313" key="9">
    <source>
        <dbReference type="EMBL" id="OSY36344.1"/>
    </source>
</evidence>
<dbReference type="GO" id="GO:0005886">
    <property type="term" value="C:plasma membrane"/>
    <property type="evidence" value="ECO:0007669"/>
    <property type="project" value="UniProtKB-SubCell"/>
</dbReference>
<dbReference type="Proteomes" id="UP000194360">
    <property type="component" value="Unassembled WGS sequence"/>
</dbReference>
<dbReference type="OrthoDB" id="3254016at2"/>
<dbReference type="GO" id="GO:0015297">
    <property type="term" value="F:antiporter activity"/>
    <property type="evidence" value="ECO:0007669"/>
    <property type="project" value="InterPro"/>
</dbReference>
<keyword evidence="4" id="KW-1003">Cell membrane</keyword>
<name>A0A1Y2MM50_PSEAH</name>
<dbReference type="GO" id="GO:0015104">
    <property type="term" value="F:antimonite transmembrane transporter activity"/>
    <property type="evidence" value="ECO:0007669"/>
    <property type="project" value="TreeGrafter"/>
</dbReference>
<proteinExistence type="inferred from homology"/>
<feature type="transmembrane region" description="Helical" evidence="8">
    <location>
        <begin position="126"/>
        <end position="147"/>
    </location>
</feature>
<evidence type="ECO:0000256" key="4">
    <source>
        <dbReference type="ARBA" id="ARBA00022475"/>
    </source>
</evidence>
<dbReference type="PANTHER" id="PTHR43057:SF1">
    <property type="entry name" value="ARSENICAL-RESISTANCE PROTEIN 3"/>
    <property type="match status" value="1"/>
</dbReference>
<dbReference type="InterPro" id="IPR002657">
    <property type="entry name" value="BilAc:Na_symport/Acr3"/>
</dbReference>
<keyword evidence="3" id="KW-0813">Transport</keyword>
<evidence type="ECO:0000256" key="2">
    <source>
        <dbReference type="ARBA" id="ARBA00010110"/>
    </source>
</evidence>
<protein>
    <submittedName>
        <fullName evidence="9">Sodium Bile acid symporter family protein</fullName>
    </submittedName>
</protein>
<evidence type="ECO:0000256" key="1">
    <source>
        <dbReference type="ARBA" id="ARBA00004651"/>
    </source>
</evidence>
<dbReference type="Gene3D" id="1.20.1530.20">
    <property type="match status" value="1"/>
</dbReference>
<dbReference type="Pfam" id="PF01758">
    <property type="entry name" value="SBF"/>
    <property type="match status" value="1"/>
</dbReference>
<dbReference type="AlphaFoldDB" id="A0A1Y2MM50"/>
<keyword evidence="6 8" id="KW-1133">Transmembrane helix</keyword>
<dbReference type="EMBL" id="MIGB01000040">
    <property type="protein sequence ID" value="OSY36344.1"/>
    <property type="molecule type" value="Genomic_DNA"/>
</dbReference>
<comment type="similarity">
    <text evidence="2">Belongs to the arsenical resistance-3 (ACR3) (TC 2.A.59) family.</text>
</comment>
<evidence type="ECO:0000256" key="5">
    <source>
        <dbReference type="ARBA" id="ARBA00022692"/>
    </source>
</evidence>
<sequence>MSFAERLQSVLVTLAALAGLGLGLLLPVGELAGHLVLPALLVMVTAVFVQMDAGRIGEVRRAGAVVTASMLLNFVFTPLLAWALGAGLLGDQPDLRIGLLLLLVTPCTDWYLIFTATARGHTGIAAALLPVNLVLQLALLPVYVLLLGGQAAMVDAGTLAESVLLVLVVPLLLATGLRVFARRRRGAAWRDRVVVGPASRLVLPMLYVAVLAMFAWQARTVVGHAGELLALLAPLAVFFVLLPLLATGTARVLRLPADQRVTLTMVVTARNSPIALAVAVAAFPDRPLIALALVAGPLLELPVLALVAQLVRVRPAAAGR</sequence>
<feature type="transmembrane region" description="Helical" evidence="8">
    <location>
        <begin position="159"/>
        <end position="181"/>
    </location>
</feature>
<dbReference type="InterPro" id="IPR038770">
    <property type="entry name" value="Na+/solute_symporter_sf"/>
</dbReference>
<feature type="transmembrane region" description="Helical" evidence="8">
    <location>
        <begin position="7"/>
        <end position="26"/>
    </location>
</feature>
<keyword evidence="10" id="KW-1185">Reference proteome</keyword>
<feature type="transmembrane region" description="Helical" evidence="8">
    <location>
        <begin position="261"/>
        <end position="283"/>
    </location>
</feature>
<feature type="transmembrane region" description="Helical" evidence="8">
    <location>
        <begin position="32"/>
        <end position="51"/>
    </location>
</feature>
<keyword evidence="7 8" id="KW-0472">Membrane</keyword>
<feature type="transmembrane region" description="Helical" evidence="8">
    <location>
        <begin position="289"/>
        <end position="311"/>
    </location>
</feature>
<gene>
    <name evidence="9" type="ORF">BG845_05421</name>
</gene>
<evidence type="ECO:0000256" key="7">
    <source>
        <dbReference type="ARBA" id="ARBA00023136"/>
    </source>
</evidence>
<feature type="transmembrane region" description="Helical" evidence="8">
    <location>
        <begin position="63"/>
        <end position="89"/>
    </location>
</feature>
<dbReference type="RefSeq" id="WP_085915551.1">
    <property type="nucleotide sequence ID" value="NZ_AP018920.1"/>
</dbReference>
<evidence type="ECO:0000256" key="6">
    <source>
        <dbReference type="ARBA" id="ARBA00022989"/>
    </source>
</evidence>
<reference evidence="9 10" key="1">
    <citation type="submission" date="2016-09" db="EMBL/GenBank/DDBJ databases">
        <title>Pseudonocardia autotrophica DSM535, a candidate organism with high potential of specific P450 cytochromes.</title>
        <authorList>
            <person name="Grumaz C."/>
            <person name="Vainshtein Y."/>
            <person name="Kirstahler P."/>
            <person name="Sohn K."/>
        </authorList>
    </citation>
    <scope>NUCLEOTIDE SEQUENCE [LARGE SCALE GENOMIC DNA]</scope>
    <source>
        <strain evidence="9 10">DSM 535</strain>
    </source>
</reference>
<comment type="subcellular location">
    <subcellularLocation>
        <location evidence="1">Cell membrane</location>
        <topology evidence="1">Multi-pass membrane protein</topology>
    </subcellularLocation>
</comment>
<organism evidence="9 10">
    <name type="scientific">Pseudonocardia autotrophica</name>
    <name type="common">Amycolata autotrophica</name>
    <name type="synonym">Nocardia autotrophica</name>
    <dbReference type="NCBI Taxonomy" id="2074"/>
    <lineage>
        <taxon>Bacteria</taxon>
        <taxon>Bacillati</taxon>
        <taxon>Actinomycetota</taxon>
        <taxon>Actinomycetes</taxon>
        <taxon>Pseudonocardiales</taxon>
        <taxon>Pseudonocardiaceae</taxon>
        <taxon>Pseudonocardia</taxon>
    </lineage>
</organism>
<comment type="caution">
    <text evidence="9">The sequence shown here is derived from an EMBL/GenBank/DDBJ whole genome shotgun (WGS) entry which is preliminary data.</text>
</comment>